<dbReference type="EMBL" id="CM027680">
    <property type="protein sequence ID" value="KAG0549387.1"/>
    <property type="molecule type" value="Genomic_DNA"/>
</dbReference>
<gene>
    <name evidence="2" type="ORF">BDA96_01G251300</name>
</gene>
<organism evidence="2 3">
    <name type="scientific">Sorghum bicolor</name>
    <name type="common">Sorghum</name>
    <name type="synonym">Sorghum vulgare</name>
    <dbReference type="NCBI Taxonomy" id="4558"/>
    <lineage>
        <taxon>Eukaryota</taxon>
        <taxon>Viridiplantae</taxon>
        <taxon>Streptophyta</taxon>
        <taxon>Embryophyta</taxon>
        <taxon>Tracheophyta</taxon>
        <taxon>Spermatophyta</taxon>
        <taxon>Magnoliopsida</taxon>
        <taxon>Liliopsida</taxon>
        <taxon>Poales</taxon>
        <taxon>Poaceae</taxon>
        <taxon>PACMAD clade</taxon>
        <taxon>Panicoideae</taxon>
        <taxon>Andropogonodae</taxon>
        <taxon>Andropogoneae</taxon>
        <taxon>Sorghinae</taxon>
        <taxon>Sorghum</taxon>
    </lineage>
</organism>
<dbReference type="Proteomes" id="UP000807115">
    <property type="component" value="Chromosome 1"/>
</dbReference>
<evidence type="ECO:0000313" key="3">
    <source>
        <dbReference type="Proteomes" id="UP000807115"/>
    </source>
</evidence>
<comment type="caution">
    <text evidence="2">The sequence shown here is derived from an EMBL/GenBank/DDBJ whole genome shotgun (WGS) entry which is preliminary data.</text>
</comment>
<protein>
    <submittedName>
        <fullName evidence="2">Uncharacterized protein</fullName>
    </submittedName>
</protein>
<evidence type="ECO:0000256" key="1">
    <source>
        <dbReference type="SAM" id="MobiDB-lite"/>
    </source>
</evidence>
<evidence type="ECO:0000313" key="2">
    <source>
        <dbReference type="EMBL" id="KAG0549387.1"/>
    </source>
</evidence>
<accession>A0A921UYT2</accession>
<dbReference type="AlphaFoldDB" id="A0A921UYT2"/>
<reference evidence="2" key="2">
    <citation type="submission" date="2020-10" db="EMBL/GenBank/DDBJ databases">
        <authorList>
            <person name="Cooper E.A."/>
            <person name="Brenton Z.W."/>
            <person name="Flinn B.S."/>
            <person name="Jenkins J."/>
            <person name="Shu S."/>
            <person name="Flowers D."/>
            <person name="Luo F."/>
            <person name="Wang Y."/>
            <person name="Xia P."/>
            <person name="Barry K."/>
            <person name="Daum C."/>
            <person name="Lipzen A."/>
            <person name="Yoshinaga Y."/>
            <person name="Schmutz J."/>
            <person name="Saski C."/>
            <person name="Vermerris W."/>
            <person name="Kresovich S."/>
        </authorList>
    </citation>
    <scope>NUCLEOTIDE SEQUENCE</scope>
</reference>
<reference evidence="2" key="1">
    <citation type="journal article" date="2019" name="BMC Genomics">
        <title>A new reference genome for Sorghum bicolor reveals high levels of sequence similarity between sweet and grain genotypes: implications for the genetics of sugar metabolism.</title>
        <authorList>
            <person name="Cooper E.A."/>
            <person name="Brenton Z.W."/>
            <person name="Flinn B.S."/>
            <person name="Jenkins J."/>
            <person name="Shu S."/>
            <person name="Flowers D."/>
            <person name="Luo F."/>
            <person name="Wang Y."/>
            <person name="Xia P."/>
            <person name="Barry K."/>
            <person name="Daum C."/>
            <person name="Lipzen A."/>
            <person name="Yoshinaga Y."/>
            <person name="Schmutz J."/>
            <person name="Saski C."/>
            <person name="Vermerris W."/>
            <person name="Kresovich S."/>
        </authorList>
    </citation>
    <scope>NUCLEOTIDE SEQUENCE</scope>
</reference>
<proteinExistence type="predicted"/>
<name>A0A921UYT2_SORBI</name>
<sequence length="133" mass="15161">MILRMIGPHIGAKDGAWPQRIDDERGGSLAGLQSAQQTQLVTEDRTWMRWPRRINDGRGGRPTGLQRRQPAAQCDTAESVFSSTAGIRNNGGCGFFYSRRFFCDTVDSRRVVRAKRRRVEMWKVLIILLIWAV</sequence>
<feature type="region of interest" description="Disordered" evidence="1">
    <location>
        <begin position="53"/>
        <end position="72"/>
    </location>
</feature>